<accession>A0A0D2J8W8</accession>
<dbReference type="InParanoid" id="A0A0D2J8W8"/>
<dbReference type="STRING" id="1429043.X474_07635"/>
<dbReference type="EMBL" id="AZAC01000010">
    <property type="protein sequence ID" value="KIX14619.1"/>
    <property type="molecule type" value="Genomic_DNA"/>
</dbReference>
<reference evidence="1 2" key="1">
    <citation type="submission" date="2013-11" db="EMBL/GenBank/DDBJ databases">
        <title>Metagenomic analysis of a methanogenic consortium involved in long chain n-alkane degradation.</title>
        <authorList>
            <person name="Davidova I.A."/>
            <person name="Callaghan A.V."/>
            <person name="Wawrik B."/>
            <person name="Pruitt S."/>
            <person name="Marks C."/>
            <person name="Duncan K.E."/>
            <person name="Suflita J.M."/>
        </authorList>
    </citation>
    <scope>NUCLEOTIDE SEQUENCE [LARGE SCALE GENOMIC DNA]</scope>
    <source>
        <strain evidence="1 2">SPR</strain>
    </source>
</reference>
<keyword evidence="2" id="KW-1185">Reference proteome</keyword>
<evidence type="ECO:0000313" key="2">
    <source>
        <dbReference type="Proteomes" id="UP000032233"/>
    </source>
</evidence>
<protein>
    <submittedName>
        <fullName evidence="1">Uncharacterized protein</fullName>
    </submittedName>
</protein>
<comment type="caution">
    <text evidence="1">The sequence shown here is derived from an EMBL/GenBank/DDBJ whole genome shotgun (WGS) entry which is preliminary data.</text>
</comment>
<gene>
    <name evidence="1" type="ORF">X474_07635</name>
</gene>
<organism evidence="1 2">
    <name type="scientific">Dethiosulfatarculus sandiegensis</name>
    <dbReference type="NCBI Taxonomy" id="1429043"/>
    <lineage>
        <taxon>Bacteria</taxon>
        <taxon>Pseudomonadati</taxon>
        <taxon>Thermodesulfobacteriota</taxon>
        <taxon>Desulfarculia</taxon>
        <taxon>Desulfarculales</taxon>
        <taxon>Desulfarculaceae</taxon>
        <taxon>Dethiosulfatarculus</taxon>
    </lineage>
</organism>
<dbReference type="Proteomes" id="UP000032233">
    <property type="component" value="Unassembled WGS sequence"/>
</dbReference>
<proteinExistence type="predicted"/>
<name>A0A0D2J8W8_9BACT</name>
<dbReference type="AlphaFoldDB" id="A0A0D2J8W8"/>
<sequence length="36" mass="4350">MIFFHFWRQVATPLTLSHIVISVWLQEIKKTGFYLV</sequence>
<evidence type="ECO:0000313" key="1">
    <source>
        <dbReference type="EMBL" id="KIX14619.1"/>
    </source>
</evidence>